<dbReference type="EMBL" id="JASPKZ010007783">
    <property type="protein sequence ID" value="KAJ9582629.1"/>
    <property type="molecule type" value="Genomic_DNA"/>
</dbReference>
<evidence type="ECO:0000313" key="2">
    <source>
        <dbReference type="Proteomes" id="UP001233999"/>
    </source>
</evidence>
<protein>
    <submittedName>
        <fullName evidence="1">Uncharacterized protein</fullName>
    </submittedName>
</protein>
<organism evidence="1 2">
    <name type="scientific">Diploptera punctata</name>
    <name type="common">Pacific beetle cockroach</name>
    <dbReference type="NCBI Taxonomy" id="6984"/>
    <lineage>
        <taxon>Eukaryota</taxon>
        <taxon>Metazoa</taxon>
        <taxon>Ecdysozoa</taxon>
        <taxon>Arthropoda</taxon>
        <taxon>Hexapoda</taxon>
        <taxon>Insecta</taxon>
        <taxon>Pterygota</taxon>
        <taxon>Neoptera</taxon>
        <taxon>Polyneoptera</taxon>
        <taxon>Dictyoptera</taxon>
        <taxon>Blattodea</taxon>
        <taxon>Blaberoidea</taxon>
        <taxon>Blaberidae</taxon>
        <taxon>Diplopterinae</taxon>
        <taxon>Diploptera</taxon>
    </lineage>
</organism>
<dbReference type="Proteomes" id="UP001233999">
    <property type="component" value="Unassembled WGS sequence"/>
</dbReference>
<comment type="caution">
    <text evidence="1">The sequence shown here is derived from an EMBL/GenBank/DDBJ whole genome shotgun (WGS) entry which is preliminary data.</text>
</comment>
<dbReference type="AlphaFoldDB" id="A0AAD8EAG5"/>
<gene>
    <name evidence="1" type="ORF">L9F63_023035</name>
</gene>
<feature type="non-terminal residue" evidence="1">
    <location>
        <position position="67"/>
    </location>
</feature>
<evidence type="ECO:0000313" key="1">
    <source>
        <dbReference type="EMBL" id="KAJ9582629.1"/>
    </source>
</evidence>
<reference evidence="1" key="2">
    <citation type="submission" date="2023-05" db="EMBL/GenBank/DDBJ databases">
        <authorList>
            <person name="Fouks B."/>
        </authorList>
    </citation>
    <scope>NUCLEOTIDE SEQUENCE</scope>
    <source>
        <strain evidence="1">Stay&amp;Tobe</strain>
        <tissue evidence="1">Testes</tissue>
    </source>
</reference>
<accession>A0AAD8EAG5</accession>
<proteinExistence type="predicted"/>
<sequence length="67" mass="7996">LPGLTFNNTELRKIMMKKMFCRPIYQFSVELKNPLYEKSQKWAPPIVNHVKYLYGKFTEIISNKLDT</sequence>
<name>A0AAD8EAG5_DIPPU</name>
<feature type="non-terminal residue" evidence="1">
    <location>
        <position position="1"/>
    </location>
</feature>
<reference evidence="1" key="1">
    <citation type="journal article" date="2023" name="IScience">
        <title>Live-bearing cockroach genome reveals convergent evolutionary mechanisms linked to viviparity in insects and beyond.</title>
        <authorList>
            <person name="Fouks B."/>
            <person name="Harrison M.C."/>
            <person name="Mikhailova A.A."/>
            <person name="Marchal E."/>
            <person name="English S."/>
            <person name="Carruthers M."/>
            <person name="Jennings E.C."/>
            <person name="Chiamaka E.L."/>
            <person name="Frigard R.A."/>
            <person name="Pippel M."/>
            <person name="Attardo G.M."/>
            <person name="Benoit J.B."/>
            <person name="Bornberg-Bauer E."/>
            <person name="Tobe S.S."/>
        </authorList>
    </citation>
    <scope>NUCLEOTIDE SEQUENCE</scope>
    <source>
        <strain evidence="1">Stay&amp;Tobe</strain>
    </source>
</reference>
<keyword evidence="2" id="KW-1185">Reference proteome</keyword>